<evidence type="ECO:0000256" key="5">
    <source>
        <dbReference type="ARBA" id="ARBA00023124"/>
    </source>
</evidence>
<evidence type="ECO:0000256" key="4">
    <source>
        <dbReference type="ARBA" id="ARBA00022801"/>
    </source>
</evidence>
<protein>
    <recommendedName>
        <fullName evidence="8">Abasic site processing protein</fullName>
        <ecNumber evidence="8">3.4.-.-</ecNumber>
    </recommendedName>
</protein>
<comment type="caution">
    <text evidence="10">The sequence shown here is derived from an EMBL/GenBank/DDBJ whole genome shotgun (WGS) entry which is preliminary data.</text>
</comment>
<dbReference type="GO" id="GO:0008233">
    <property type="term" value="F:peptidase activity"/>
    <property type="evidence" value="ECO:0007669"/>
    <property type="project" value="UniProtKB-KW"/>
</dbReference>
<keyword evidence="3" id="KW-0227">DNA damage</keyword>
<gene>
    <name evidence="10" type="ORF">L861_14055</name>
</gene>
<keyword evidence="2 8" id="KW-0645">Protease</keyword>
<evidence type="ECO:0000313" key="11">
    <source>
        <dbReference type="Proteomes" id="UP000014463"/>
    </source>
</evidence>
<dbReference type="STRING" id="1121939.L861_14055"/>
<evidence type="ECO:0000256" key="8">
    <source>
        <dbReference type="RuleBase" id="RU364100"/>
    </source>
</evidence>
<reference evidence="10 11" key="1">
    <citation type="journal article" date="2013" name="Genome Announc.">
        <title>Draft genome sequence of the moderately halophilic gammaproteobacterium Halomonas anticariensis FP35.</title>
        <authorList>
            <person name="Tahrioui A."/>
            <person name="Quesada E."/>
            <person name="Llamas I."/>
        </authorList>
    </citation>
    <scope>NUCLEOTIDE SEQUENCE [LARGE SCALE GENOMIC DNA]</scope>
    <source>
        <strain evidence="11">DSM 16096 / CECT 5854 / LMG 22089 / FP35</strain>
    </source>
</reference>
<dbReference type="GO" id="GO:0106300">
    <property type="term" value="P:protein-DNA covalent cross-linking repair"/>
    <property type="evidence" value="ECO:0007669"/>
    <property type="project" value="InterPro"/>
</dbReference>
<evidence type="ECO:0000313" key="10">
    <source>
        <dbReference type="EMBL" id="EPC00393.1"/>
    </source>
</evidence>
<evidence type="ECO:0000256" key="2">
    <source>
        <dbReference type="ARBA" id="ARBA00022670"/>
    </source>
</evidence>
<evidence type="ECO:0000256" key="9">
    <source>
        <dbReference type="SAM" id="Phobius"/>
    </source>
</evidence>
<evidence type="ECO:0000256" key="6">
    <source>
        <dbReference type="ARBA" id="ARBA00023125"/>
    </source>
</evidence>
<dbReference type="PANTHER" id="PTHR13604:SF0">
    <property type="entry name" value="ABASIC SITE PROCESSING PROTEIN HMCES"/>
    <property type="match status" value="1"/>
</dbReference>
<keyword evidence="11" id="KW-1185">Reference proteome</keyword>
<dbReference type="GO" id="GO:0003697">
    <property type="term" value="F:single-stranded DNA binding"/>
    <property type="evidence" value="ECO:0007669"/>
    <property type="project" value="InterPro"/>
</dbReference>
<dbReference type="AlphaFoldDB" id="S2KJ90"/>
<feature type="transmembrane region" description="Helical" evidence="9">
    <location>
        <begin position="198"/>
        <end position="220"/>
    </location>
</feature>
<evidence type="ECO:0000256" key="3">
    <source>
        <dbReference type="ARBA" id="ARBA00022763"/>
    </source>
</evidence>
<keyword evidence="5" id="KW-0190">Covalent protein-DNA linkage</keyword>
<evidence type="ECO:0000256" key="7">
    <source>
        <dbReference type="ARBA" id="ARBA00023239"/>
    </source>
</evidence>
<dbReference type="Proteomes" id="UP000014463">
    <property type="component" value="Unassembled WGS sequence"/>
</dbReference>
<evidence type="ECO:0000256" key="1">
    <source>
        <dbReference type="ARBA" id="ARBA00008136"/>
    </source>
</evidence>
<dbReference type="InterPro" id="IPR036590">
    <property type="entry name" value="SRAP-like"/>
</dbReference>
<dbReference type="EMBL" id="ASTJ01000041">
    <property type="protein sequence ID" value="EPC00393.1"/>
    <property type="molecule type" value="Genomic_DNA"/>
</dbReference>
<keyword evidence="9" id="KW-0812">Transmembrane</keyword>
<dbReference type="EC" id="3.4.-.-" evidence="8"/>
<keyword evidence="6" id="KW-0238">DNA-binding</keyword>
<name>S2KJ90_LITA3</name>
<dbReference type="GO" id="GO:0016829">
    <property type="term" value="F:lyase activity"/>
    <property type="evidence" value="ECO:0007669"/>
    <property type="project" value="UniProtKB-KW"/>
</dbReference>
<organism evidence="10 11">
    <name type="scientific">Litchfieldella anticariensis (strain DSM 16096 / CECT 5854 / CIP 108499 / LMG 22089 / FP35)</name>
    <name type="common">Halomonas anticariensis</name>
    <dbReference type="NCBI Taxonomy" id="1121939"/>
    <lineage>
        <taxon>Bacteria</taxon>
        <taxon>Pseudomonadati</taxon>
        <taxon>Pseudomonadota</taxon>
        <taxon>Gammaproteobacteria</taxon>
        <taxon>Oceanospirillales</taxon>
        <taxon>Halomonadaceae</taxon>
        <taxon>Litchfieldella</taxon>
    </lineage>
</organism>
<proteinExistence type="inferred from homology"/>
<dbReference type="Pfam" id="PF02586">
    <property type="entry name" value="SRAP"/>
    <property type="match status" value="1"/>
</dbReference>
<keyword evidence="4 8" id="KW-0378">Hydrolase</keyword>
<dbReference type="SUPFAM" id="SSF143081">
    <property type="entry name" value="BB1717-like"/>
    <property type="match status" value="1"/>
</dbReference>
<dbReference type="OrthoDB" id="6192129at2"/>
<accession>S2KJ90</accession>
<keyword evidence="7" id="KW-0456">Lyase</keyword>
<comment type="similarity">
    <text evidence="1 8">Belongs to the SOS response-associated peptidase family.</text>
</comment>
<dbReference type="RefSeq" id="WP_016418661.1">
    <property type="nucleotide sequence ID" value="NZ_AUAB01000042.1"/>
</dbReference>
<dbReference type="eggNOG" id="COG2135">
    <property type="taxonomic scope" value="Bacteria"/>
</dbReference>
<keyword evidence="9" id="KW-0472">Membrane</keyword>
<dbReference type="InterPro" id="IPR003738">
    <property type="entry name" value="SRAP"/>
</dbReference>
<dbReference type="GO" id="GO:0006508">
    <property type="term" value="P:proteolysis"/>
    <property type="evidence" value="ECO:0007669"/>
    <property type="project" value="UniProtKB-KW"/>
</dbReference>
<sequence length="246" mass="27606">MCGRFALYSPPIRLSESLHLPFDYPVSELAPRYNVHPGTWIAAILRASPDQLPVLDEMWWGYQPKWAKGNAPQSKLATAEKVATLGYFKGAFSHHRCLLPADGWFEWLKTTTPRTPHFLCRLDREPMAFAGIYAEREDGALGCAIITEPARGCAQQIHDRMPLILDNDSLEPWLDPDLTDRETIRHLIRHLTRIGQNAGGGCLPVMCLLCFVISGFAASLKTRRSACVLAKSTVMQSVQWLMDTQT</sequence>
<keyword evidence="9" id="KW-1133">Transmembrane helix</keyword>
<dbReference type="PANTHER" id="PTHR13604">
    <property type="entry name" value="DC12-RELATED"/>
    <property type="match status" value="1"/>
</dbReference>
<dbReference type="PATRIC" id="fig|1121939.11.peg.4155"/>
<dbReference type="Gene3D" id="3.90.1680.10">
    <property type="entry name" value="SOS response associated peptidase-like"/>
    <property type="match status" value="1"/>
</dbReference>